<dbReference type="AlphaFoldDB" id="A0A226F6G6"/>
<name>A0A226F6G6_FOLCA</name>
<dbReference type="Proteomes" id="UP000198287">
    <property type="component" value="Unassembled WGS sequence"/>
</dbReference>
<reference evidence="1 2" key="1">
    <citation type="submission" date="2015-12" db="EMBL/GenBank/DDBJ databases">
        <title>The genome of Folsomia candida.</title>
        <authorList>
            <person name="Faddeeva A."/>
            <person name="Derks M.F."/>
            <person name="Anvar Y."/>
            <person name="Smit S."/>
            <person name="Van Straalen N."/>
            <person name="Roelofs D."/>
        </authorList>
    </citation>
    <scope>NUCLEOTIDE SEQUENCE [LARGE SCALE GENOMIC DNA]</scope>
    <source>
        <strain evidence="1 2">VU population</strain>
        <tissue evidence="1">Whole body</tissue>
    </source>
</reference>
<evidence type="ECO:0000313" key="1">
    <source>
        <dbReference type="EMBL" id="OXA64930.1"/>
    </source>
</evidence>
<dbReference type="EMBL" id="LNIX01000001">
    <property type="protein sequence ID" value="OXA64930.1"/>
    <property type="molecule type" value="Genomic_DNA"/>
</dbReference>
<comment type="caution">
    <text evidence="1">The sequence shown here is derived from an EMBL/GenBank/DDBJ whole genome shotgun (WGS) entry which is preliminary data.</text>
</comment>
<accession>A0A226F6G6</accession>
<keyword evidence="2" id="KW-1185">Reference proteome</keyword>
<proteinExistence type="predicted"/>
<sequence length="129" mass="15148">MNTDRKRRMGRDVQELPEKAQRFLERCPGIVKASRTLYLNECRESSVSYKTVEDHIIYFLPFMEEAMVLEEKIEILPTHWANAFLHFDLSKIAETLCSAIFSEEDLIQRNKFGRVDQLPSIKRVVILSK</sequence>
<protein>
    <submittedName>
        <fullName evidence="1">Uncharacterized protein</fullName>
    </submittedName>
</protein>
<dbReference type="OrthoDB" id="10013850at2759"/>
<evidence type="ECO:0000313" key="2">
    <source>
        <dbReference type="Proteomes" id="UP000198287"/>
    </source>
</evidence>
<organism evidence="1 2">
    <name type="scientific">Folsomia candida</name>
    <name type="common">Springtail</name>
    <dbReference type="NCBI Taxonomy" id="158441"/>
    <lineage>
        <taxon>Eukaryota</taxon>
        <taxon>Metazoa</taxon>
        <taxon>Ecdysozoa</taxon>
        <taxon>Arthropoda</taxon>
        <taxon>Hexapoda</taxon>
        <taxon>Collembola</taxon>
        <taxon>Entomobryomorpha</taxon>
        <taxon>Isotomoidea</taxon>
        <taxon>Isotomidae</taxon>
        <taxon>Proisotominae</taxon>
        <taxon>Folsomia</taxon>
    </lineage>
</organism>
<gene>
    <name evidence="1" type="ORF">Fcan01_00357</name>
</gene>